<feature type="binding site" evidence="13">
    <location>
        <position position="333"/>
    </location>
    <ligand>
        <name>Zn(2+)</name>
        <dbReference type="ChEBI" id="CHEBI:29105"/>
        <note>catalytic</note>
    </ligand>
</feature>
<dbReference type="GO" id="GO:0004829">
    <property type="term" value="F:threonine-tRNA ligase activity"/>
    <property type="evidence" value="ECO:0007669"/>
    <property type="project" value="UniProtKB-UniRule"/>
</dbReference>
<dbReference type="Pfam" id="PF07973">
    <property type="entry name" value="tRNA_SAD"/>
    <property type="match status" value="1"/>
</dbReference>
<dbReference type="SUPFAM" id="SSF55186">
    <property type="entry name" value="ThrRS/AlaRS common domain"/>
    <property type="match status" value="1"/>
</dbReference>
<dbReference type="Pfam" id="PF03129">
    <property type="entry name" value="HGTP_anticodon"/>
    <property type="match status" value="1"/>
</dbReference>
<feature type="binding site" evidence="13">
    <location>
        <position position="384"/>
    </location>
    <ligand>
        <name>Zn(2+)</name>
        <dbReference type="ChEBI" id="CHEBI:29105"/>
        <note>catalytic</note>
    </ligand>
</feature>
<comment type="subunit">
    <text evidence="13">Homodimer.</text>
</comment>
<dbReference type="Pfam" id="PF00587">
    <property type="entry name" value="tRNA-synt_2b"/>
    <property type="match status" value="1"/>
</dbReference>
<dbReference type="SMART" id="SM00863">
    <property type="entry name" value="tRNA_SAD"/>
    <property type="match status" value="1"/>
</dbReference>
<organism evidence="16 17">
    <name type="scientific">Desulfuribacillus alkaliarsenatis</name>
    <dbReference type="NCBI Taxonomy" id="766136"/>
    <lineage>
        <taxon>Bacteria</taxon>
        <taxon>Bacillati</taxon>
        <taxon>Bacillota</taxon>
        <taxon>Desulfuribacillia</taxon>
        <taxon>Desulfuribacillales</taxon>
        <taxon>Desulfuribacillaceae</taxon>
        <taxon>Desulfuribacillus</taxon>
    </lineage>
</organism>
<dbReference type="EMBL" id="MIJE01000036">
    <property type="protein sequence ID" value="OEF95607.1"/>
    <property type="molecule type" value="Genomic_DNA"/>
</dbReference>
<evidence type="ECO:0000256" key="1">
    <source>
        <dbReference type="ARBA" id="ARBA00008226"/>
    </source>
</evidence>
<dbReference type="OrthoDB" id="9802304at2"/>
<gene>
    <name evidence="13" type="primary">thrS</name>
    <name evidence="16" type="ORF">BHF68_12245</name>
</gene>
<evidence type="ECO:0000256" key="6">
    <source>
        <dbReference type="ARBA" id="ARBA00022741"/>
    </source>
</evidence>
<dbReference type="PROSITE" id="PS51880">
    <property type="entry name" value="TGS"/>
    <property type="match status" value="1"/>
</dbReference>
<comment type="catalytic activity">
    <reaction evidence="12 13">
        <text>tRNA(Thr) + L-threonine + ATP = L-threonyl-tRNA(Thr) + AMP + diphosphate + H(+)</text>
        <dbReference type="Rhea" id="RHEA:24624"/>
        <dbReference type="Rhea" id="RHEA-COMP:9670"/>
        <dbReference type="Rhea" id="RHEA-COMP:9704"/>
        <dbReference type="ChEBI" id="CHEBI:15378"/>
        <dbReference type="ChEBI" id="CHEBI:30616"/>
        <dbReference type="ChEBI" id="CHEBI:33019"/>
        <dbReference type="ChEBI" id="CHEBI:57926"/>
        <dbReference type="ChEBI" id="CHEBI:78442"/>
        <dbReference type="ChEBI" id="CHEBI:78534"/>
        <dbReference type="ChEBI" id="CHEBI:456215"/>
        <dbReference type="EC" id="6.1.1.3"/>
    </reaction>
</comment>
<dbReference type="InterPro" id="IPR045864">
    <property type="entry name" value="aa-tRNA-synth_II/BPL/LPL"/>
</dbReference>
<keyword evidence="6 13" id="KW-0547">Nucleotide-binding</keyword>
<evidence type="ECO:0000259" key="14">
    <source>
        <dbReference type="PROSITE" id="PS50862"/>
    </source>
</evidence>
<feature type="domain" description="Aminoacyl-transfer RNA synthetases class-II family profile" evidence="14">
    <location>
        <begin position="265"/>
        <end position="532"/>
    </location>
</feature>
<dbReference type="InterPro" id="IPR004095">
    <property type="entry name" value="TGS"/>
</dbReference>
<dbReference type="InterPro" id="IPR036621">
    <property type="entry name" value="Anticodon-bd_dom_sf"/>
</dbReference>
<evidence type="ECO:0000256" key="7">
    <source>
        <dbReference type="ARBA" id="ARBA00022833"/>
    </source>
</evidence>
<dbReference type="InterPro" id="IPR018163">
    <property type="entry name" value="Thr/Ala-tRNA-synth_IIc_edit"/>
</dbReference>
<dbReference type="CDD" id="cd00860">
    <property type="entry name" value="ThrRS_anticodon"/>
    <property type="match status" value="1"/>
</dbReference>
<keyword evidence="17" id="KW-1185">Reference proteome</keyword>
<dbReference type="InterPro" id="IPR006195">
    <property type="entry name" value="aa-tRNA-synth_II"/>
</dbReference>
<dbReference type="PANTHER" id="PTHR11451:SF44">
    <property type="entry name" value="THREONINE--TRNA LIGASE, CHLOROPLASTIC_MITOCHONDRIAL 2"/>
    <property type="match status" value="1"/>
</dbReference>
<dbReference type="InterPro" id="IPR012675">
    <property type="entry name" value="Beta-grasp_dom_sf"/>
</dbReference>
<dbReference type="PRINTS" id="PR01047">
    <property type="entry name" value="TRNASYNTHTHR"/>
</dbReference>
<dbReference type="NCBIfam" id="TIGR00418">
    <property type="entry name" value="thrS"/>
    <property type="match status" value="1"/>
</dbReference>
<dbReference type="FunFam" id="3.40.50.800:FF:000001">
    <property type="entry name" value="Threonine--tRNA ligase"/>
    <property type="match status" value="1"/>
</dbReference>
<dbReference type="GO" id="GO:0006435">
    <property type="term" value="P:threonyl-tRNA aminoacylation"/>
    <property type="evidence" value="ECO:0007669"/>
    <property type="project" value="UniProtKB-UniRule"/>
</dbReference>
<dbReference type="InterPro" id="IPR012676">
    <property type="entry name" value="TGS-like"/>
</dbReference>
<evidence type="ECO:0000313" key="16">
    <source>
        <dbReference type="EMBL" id="OEF95607.1"/>
    </source>
</evidence>
<comment type="subcellular location">
    <subcellularLocation>
        <location evidence="13">Cytoplasm</location>
    </subcellularLocation>
</comment>
<dbReference type="FunFam" id="3.10.20.30:FF:000005">
    <property type="entry name" value="Threonine--tRNA ligase"/>
    <property type="match status" value="1"/>
</dbReference>
<dbReference type="SUPFAM" id="SSF81271">
    <property type="entry name" value="TGS-like"/>
    <property type="match status" value="1"/>
</dbReference>
<comment type="cofactor">
    <cofactor evidence="13">
        <name>Zn(2+)</name>
        <dbReference type="ChEBI" id="CHEBI:29105"/>
    </cofactor>
    <text evidence="13">Binds 1 zinc ion per subunit.</text>
</comment>
<keyword evidence="11 13" id="KW-0030">Aminoacyl-tRNA synthetase</keyword>
<evidence type="ECO:0000256" key="9">
    <source>
        <dbReference type="ARBA" id="ARBA00022884"/>
    </source>
</evidence>
<keyword evidence="2 13" id="KW-0963">Cytoplasm</keyword>
<accession>A0A1E5FYT8</accession>
<dbReference type="InterPro" id="IPR047246">
    <property type="entry name" value="ThrRS_anticodon"/>
</dbReference>
<evidence type="ECO:0000256" key="2">
    <source>
        <dbReference type="ARBA" id="ARBA00022490"/>
    </source>
</evidence>
<dbReference type="FunFam" id="3.30.54.20:FF:000002">
    <property type="entry name" value="Threonine--tRNA ligase"/>
    <property type="match status" value="1"/>
</dbReference>
<dbReference type="GO" id="GO:0005737">
    <property type="term" value="C:cytoplasm"/>
    <property type="evidence" value="ECO:0007669"/>
    <property type="project" value="UniProtKB-SubCell"/>
</dbReference>
<keyword evidence="7 13" id="KW-0862">Zinc</keyword>
<dbReference type="CDD" id="cd01667">
    <property type="entry name" value="TGS_ThrRS"/>
    <property type="match status" value="1"/>
</dbReference>
<dbReference type="Proteomes" id="UP000094296">
    <property type="component" value="Unassembled WGS sequence"/>
</dbReference>
<dbReference type="Gene3D" id="3.40.50.800">
    <property type="entry name" value="Anticodon-binding domain"/>
    <property type="match status" value="1"/>
</dbReference>
<evidence type="ECO:0000256" key="8">
    <source>
        <dbReference type="ARBA" id="ARBA00022840"/>
    </source>
</evidence>
<protein>
    <recommendedName>
        <fullName evidence="13">Threonine--tRNA ligase</fullName>
        <ecNumber evidence="13">6.1.1.3</ecNumber>
    </recommendedName>
    <alternativeName>
        <fullName evidence="13">Threonyl-tRNA synthetase</fullName>
        <shortName evidence="13">ThrRS</shortName>
    </alternativeName>
</protein>
<feature type="domain" description="TGS" evidence="15">
    <location>
        <begin position="1"/>
        <end position="61"/>
    </location>
</feature>
<dbReference type="HAMAP" id="MF_00184">
    <property type="entry name" value="Thr_tRNA_synth"/>
    <property type="match status" value="1"/>
</dbReference>
<dbReference type="SUPFAM" id="SSF52954">
    <property type="entry name" value="Class II aaRS ABD-related"/>
    <property type="match status" value="1"/>
</dbReference>
<evidence type="ECO:0000256" key="3">
    <source>
        <dbReference type="ARBA" id="ARBA00022555"/>
    </source>
</evidence>
<dbReference type="Gene3D" id="3.10.20.30">
    <property type="match status" value="1"/>
</dbReference>
<keyword evidence="3 13" id="KW-0820">tRNA-binding</keyword>
<evidence type="ECO:0000313" key="17">
    <source>
        <dbReference type="Proteomes" id="UP000094296"/>
    </source>
</evidence>
<name>A0A1E5FYT8_9FIRM</name>
<evidence type="ECO:0000256" key="11">
    <source>
        <dbReference type="ARBA" id="ARBA00023146"/>
    </source>
</evidence>
<dbReference type="GO" id="GO:0000049">
    <property type="term" value="F:tRNA binding"/>
    <property type="evidence" value="ECO:0007669"/>
    <property type="project" value="UniProtKB-KW"/>
</dbReference>
<evidence type="ECO:0000256" key="13">
    <source>
        <dbReference type="HAMAP-Rule" id="MF_00184"/>
    </source>
</evidence>
<dbReference type="FunFam" id="3.30.980.10:FF:000005">
    <property type="entry name" value="Threonyl-tRNA synthetase, mitochondrial"/>
    <property type="match status" value="1"/>
</dbReference>
<dbReference type="AlphaFoldDB" id="A0A1E5FYT8"/>
<dbReference type="CDD" id="cd00771">
    <property type="entry name" value="ThrRS_core"/>
    <property type="match status" value="1"/>
</dbReference>
<keyword evidence="10 13" id="KW-0648">Protein biosynthesis</keyword>
<dbReference type="GO" id="GO:0005524">
    <property type="term" value="F:ATP binding"/>
    <property type="evidence" value="ECO:0007669"/>
    <property type="project" value="UniProtKB-UniRule"/>
</dbReference>
<evidence type="ECO:0000256" key="10">
    <source>
        <dbReference type="ARBA" id="ARBA00022917"/>
    </source>
</evidence>
<comment type="caution">
    <text evidence="13">Lacks conserved residue(s) required for the propagation of feature annotation.</text>
</comment>
<keyword evidence="4 13" id="KW-0436">Ligase</keyword>
<evidence type="ECO:0000259" key="15">
    <source>
        <dbReference type="PROSITE" id="PS51880"/>
    </source>
</evidence>
<dbReference type="STRING" id="766136.BHF68_12245"/>
<dbReference type="PANTHER" id="PTHR11451">
    <property type="entry name" value="THREONINE-TRNA LIGASE"/>
    <property type="match status" value="1"/>
</dbReference>
<sequence>MVKITLKDGSIKELESGVTIKEIAGAISPGLKKKAIAGKVNDKNVDLITPVTEDSEVEIITIDSPEGLKIYRHSAAHILAQAVKRLYPNAKFGIGPDIENGFYYDISLDEPVSIEELPKIEQEINRVIKEDHKICREVLSRDEAIERFKSAGEYMKEELISELPDDVEISIYHQGEFTDLCSGPHLESTGKLKNIKLLSVAGAYWRGSSDNEMLTRIYGVAFPKKEDLAEYLHFLEEAKKRDHRKLGRELDLFSFSEDAPGMPFYHPKGMILRNQLENFWRHEHAKAGYDEIKTPIILNQKLWEQSGHWDHYQENMYFTKVDNTDFALKPMNCPGGMIVYKTKLRSYRDLPIRLGELGLVHRHELSGALNGLLRVRCFTQDDAHLFVLPEQIEEEVNGVISLVDRFYKIFGFEYHVELSTRPEKSMGSDELWDKAINALRNVLEKRGMDYKVNEGDGAFYGPKIDFHVKDSLKRTWQCGTVQLDFQLPEKFDLTYIGEDNQKHRPVTLHRVIYGSMERFMALLVEHYAGAFPVWLAPEQVRIIPVSSVHNEYAITIAEKLKDKGIRVTTDERNEKIGFKIREGQMQKVPYILVVGDKEIEDAGVAVRFRGEDLGFEKFDSFADKIIDDIKEYK</sequence>
<dbReference type="Gene3D" id="3.30.980.10">
    <property type="entry name" value="Threonyl-trna Synthetase, Chain A, domain 2"/>
    <property type="match status" value="1"/>
</dbReference>
<evidence type="ECO:0000256" key="5">
    <source>
        <dbReference type="ARBA" id="ARBA00022723"/>
    </source>
</evidence>
<dbReference type="RefSeq" id="WP_069644420.1">
    <property type="nucleotide sequence ID" value="NZ_MIJE01000036.1"/>
</dbReference>
<dbReference type="GO" id="GO:0140096">
    <property type="term" value="F:catalytic activity, acting on a protein"/>
    <property type="evidence" value="ECO:0007669"/>
    <property type="project" value="UniProtKB-ARBA"/>
</dbReference>
<feature type="binding site" evidence="13">
    <location>
        <position position="509"/>
    </location>
    <ligand>
        <name>Zn(2+)</name>
        <dbReference type="ChEBI" id="CHEBI:29105"/>
        <note>catalytic</note>
    </ligand>
</feature>
<dbReference type="FunFam" id="3.30.930.10:FF:000002">
    <property type="entry name" value="Threonine--tRNA ligase"/>
    <property type="match status" value="1"/>
</dbReference>
<comment type="caution">
    <text evidence="16">The sequence shown here is derived from an EMBL/GenBank/DDBJ whole genome shotgun (WGS) entry which is preliminary data.</text>
</comment>
<dbReference type="InterPro" id="IPR004154">
    <property type="entry name" value="Anticodon-bd"/>
</dbReference>
<keyword evidence="5 13" id="KW-0479">Metal-binding</keyword>
<dbReference type="Gene3D" id="3.30.930.10">
    <property type="entry name" value="Bira Bifunctional Protein, Domain 2"/>
    <property type="match status" value="1"/>
</dbReference>
<dbReference type="InterPro" id="IPR002320">
    <property type="entry name" value="Thr-tRNA-ligase_IIa"/>
</dbReference>
<dbReference type="EC" id="6.1.1.3" evidence="13"/>
<keyword evidence="8 13" id="KW-0067">ATP-binding</keyword>
<reference evidence="16 17" key="1">
    <citation type="submission" date="2016-09" db="EMBL/GenBank/DDBJ databases">
        <title>Draft genome sequence for the type strain of Desulfuribacillus alkaliarsenatis AHT28, an obligately anaerobic, sulfidogenic bacterium isolated from Russian soda lake sediments.</title>
        <authorList>
            <person name="Abin C.A."/>
            <person name="Hollibaugh J.T."/>
        </authorList>
    </citation>
    <scope>NUCLEOTIDE SEQUENCE [LARGE SCALE GENOMIC DNA]</scope>
    <source>
        <strain evidence="16 17">AHT28</strain>
    </source>
</reference>
<dbReference type="InterPro" id="IPR012947">
    <property type="entry name" value="tRNA_SAD"/>
</dbReference>
<comment type="similarity">
    <text evidence="1 13">Belongs to the class-II aminoacyl-tRNA synthetase family.</text>
</comment>
<dbReference type="GO" id="GO:0046872">
    <property type="term" value="F:metal ion binding"/>
    <property type="evidence" value="ECO:0007669"/>
    <property type="project" value="UniProtKB-KW"/>
</dbReference>
<keyword evidence="9 13" id="KW-0694">RNA-binding</keyword>
<dbReference type="SUPFAM" id="SSF55681">
    <property type="entry name" value="Class II aaRS and biotin synthetases"/>
    <property type="match status" value="1"/>
</dbReference>
<dbReference type="Pfam" id="PF02824">
    <property type="entry name" value="TGS"/>
    <property type="match status" value="1"/>
</dbReference>
<dbReference type="InterPro" id="IPR033728">
    <property type="entry name" value="ThrRS_core"/>
</dbReference>
<dbReference type="PROSITE" id="PS50862">
    <property type="entry name" value="AA_TRNA_LIGASE_II"/>
    <property type="match status" value="1"/>
</dbReference>
<dbReference type="Gene3D" id="3.30.54.20">
    <property type="match status" value="1"/>
</dbReference>
<dbReference type="GO" id="GO:0016740">
    <property type="term" value="F:transferase activity"/>
    <property type="evidence" value="ECO:0007669"/>
    <property type="project" value="UniProtKB-ARBA"/>
</dbReference>
<evidence type="ECO:0000256" key="4">
    <source>
        <dbReference type="ARBA" id="ARBA00022598"/>
    </source>
</evidence>
<evidence type="ECO:0000256" key="12">
    <source>
        <dbReference type="ARBA" id="ARBA00049515"/>
    </source>
</evidence>
<proteinExistence type="inferred from homology"/>
<dbReference type="InterPro" id="IPR002314">
    <property type="entry name" value="aa-tRNA-synt_IIb"/>
</dbReference>